<protein>
    <submittedName>
        <fullName evidence="2">Uncharacterized protein</fullName>
    </submittedName>
</protein>
<dbReference type="Proteomes" id="UP000000763">
    <property type="component" value="Chromosome 7"/>
</dbReference>
<feature type="compositionally biased region" description="Low complexity" evidence="1">
    <location>
        <begin position="114"/>
        <end position="125"/>
    </location>
</feature>
<evidence type="ECO:0000313" key="2">
    <source>
        <dbReference type="EMBL" id="BAC16704.1"/>
    </source>
</evidence>
<accession>Q8H3G9</accession>
<evidence type="ECO:0000256" key="1">
    <source>
        <dbReference type="SAM" id="MobiDB-lite"/>
    </source>
</evidence>
<dbReference type="EMBL" id="AP005127">
    <property type="protein sequence ID" value="BAC16704.1"/>
    <property type="molecule type" value="Genomic_DNA"/>
</dbReference>
<organism evidence="2 3">
    <name type="scientific">Oryza sativa subsp. japonica</name>
    <name type="common">Rice</name>
    <dbReference type="NCBI Taxonomy" id="39947"/>
    <lineage>
        <taxon>Eukaryota</taxon>
        <taxon>Viridiplantae</taxon>
        <taxon>Streptophyta</taxon>
        <taxon>Embryophyta</taxon>
        <taxon>Tracheophyta</taxon>
        <taxon>Spermatophyta</taxon>
        <taxon>Magnoliopsida</taxon>
        <taxon>Liliopsida</taxon>
        <taxon>Poales</taxon>
        <taxon>Poaceae</taxon>
        <taxon>BOP clade</taxon>
        <taxon>Oryzoideae</taxon>
        <taxon>Oryzeae</taxon>
        <taxon>Oryzinae</taxon>
        <taxon>Oryza</taxon>
        <taxon>Oryza sativa</taxon>
    </lineage>
</organism>
<reference evidence="3" key="2">
    <citation type="journal article" date="2008" name="Nucleic Acids Res.">
        <title>The rice annotation project database (RAP-DB): 2008 update.</title>
        <authorList>
            <consortium name="The rice annotation project (RAP)"/>
        </authorList>
    </citation>
    <scope>GENOME REANNOTATION</scope>
    <source>
        <strain evidence="3">cv. Nipponbare</strain>
    </source>
</reference>
<proteinExistence type="predicted"/>
<dbReference type="AlphaFoldDB" id="Q8H3G9"/>
<name>Q8H3G9_ORYSJ</name>
<gene>
    <name evidence="2" type="primary">OSJNBb0062D12.120</name>
</gene>
<feature type="region of interest" description="Disordered" evidence="1">
    <location>
        <begin position="25"/>
        <end position="125"/>
    </location>
</feature>
<sequence length="125" mass="14203">MNRKQPSDGLARTGPIQEQALHIVFTSKTTQINPKDFIKKTKNPRTRSPPLQINHQEMGEAKAESTRTGHESKQRRRAVEQQHTHLPEEAEKRDEPRPEGSEAARYTRPDPLDSSSYSSSFTSPI</sequence>
<reference evidence="3" key="1">
    <citation type="journal article" date="2005" name="Nature">
        <title>The map-based sequence of the rice genome.</title>
        <authorList>
            <consortium name="International rice genome sequencing project (IRGSP)"/>
            <person name="Matsumoto T."/>
            <person name="Wu J."/>
            <person name="Kanamori H."/>
            <person name="Katayose Y."/>
            <person name="Fujisawa M."/>
            <person name="Namiki N."/>
            <person name="Mizuno H."/>
            <person name="Yamamoto K."/>
            <person name="Antonio B.A."/>
            <person name="Baba T."/>
            <person name="Sakata K."/>
            <person name="Nagamura Y."/>
            <person name="Aoki H."/>
            <person name="Arikawa K."/>
            <person name="Arita K."/>
            <person name="Bito T."/>
            <person name="Chiden Y."/>
            <person name="Fujitsuka N."/>
            <person name="Fukunaka R."/>
            <person name="Hamada M."/>
            <person name="Harada C."/>
            <person name="Hayashi A."/>
            <person name="Hijishita S."/>
            <person name="Honda M."/>
            <person name="Hosokawa S."/>
            <person name="Ichikawa Y."/>
            <person name="Idonuma A."/>
            <person name="Iijima M."/>
            <person name="Ikeda M."/>
            <person name="Ikeno M."/>
            <person name="Ito K."/>
            <person name="Ito S."/>
            <person name="Ito T."/>
            <person name="Ito Y."/>
            <person name="Ito Y."/>
            <person name="Iwabuchi A."/>
            <person name="Kamiya K."/>
            <person name="Karasawa W."/>
            <person name="Kurita K."/>
            <person name="Katagiri S."/>
            <person name="Kikuta A."/>
            <person name="Kobayashi H."/>
            <person name="Kobayashi N."/>
            <person name="Machita K."/>
            <person name="Maehara T."/>
            <person name="Masukawa M."/>
            <person name="Mizubayashi T."/>
            <person name="Mukai Y."/>
            <person name="Nagasaki H."/>
            <person name="Nagata Y."/>
            <person name="Naito S."/>
            <person name="Nakashima M."/>
            <person name="Nakama Y."/>
            <person name="Nakamichi Y."/>
            <person name="Nakamura M."/>
            <person name="Meguro A."/>
            <person name="Negishi M."/>
            <person name="Ohta I."/>
            <person name="Ohta T."/>
            <person name="Okamoto M."/>
            <person name="Ono N."/>
            <person name="Saji S."/>
            <person name="Sakaguchi M."/>
            <person name="Sakai K."/>
            <person name="Shibata M."/>
            <person name="Shimokawa T."/>
            <person name="Song J."/>
            <person name="Takazaki Y."/>
            <person name="Terasawa K."/>
            <person name="Tsugane M."/>
            <person name="Tsuji K."/>
            <person name="Ueda S."/>
            <person name="Waki K."/>
            <person name="Yamagata H."/>
            <person name="Yamamoto M."/>
            <person name="Yamamoto S."/>
            <person name="Yamane H."/>
            <person name="Yoshiki S."/>
            <person name="Yoshihara R."/>
            <person name="Yukawa K."/>
            <person name="Zhong H."/>
            <person name="Yano M."/>
            <person name="Yuan Q."/>
            <person name="Ouyang S."/>
            <person name="Liu J."/>
            <person name="Jones K.M."/>
            <person name="Gansberger K."/>
            <person name="Moffat K."/>
            <person name="Hill J."/>
            <person name="Bera J."/>
            <person name="Fadrosh D."/>
            <person name="Jin S."/>
            <person name="Johri S."/>
            <person name="Kim M."/>
            <person name="Overton L."/>
            <person name="Reardon M."/>
            <person name="Tsitrin T."/>
            <person name="Vuong H."/>
            <person name="Weaver B."/>
            <person name="Ciecko A."/>
            <person name="Tallon L."/>
            <person name="Jackson J."/>
            <person name="Pai G."/>
            <person name="Aken S.V."/>
            <person name="Utterback T."/>
            <person name="Reidmuller S."/>
            <person name="Feldblyum T."/>
            <person name="Hsiao J."/>
            <person name="Zismann V."/>
            <person name="Iobst S."/>
            <person name="de Vazeille A.R."/>
            <person name="Buell C.R."/>
            <person name="Ying K."/>
            <person name="Li Y."/>
            <person name="Lu T."/>
            <person name="Huang Y."/>
            <person name="Zhao Q."/>
            <person name="Feng Q."/>
            <person name="Zhang L."/>
            <person name="Zhu J."/>
            <person name="Weng Q."/>
            <person name="Mu J."/>
            <person name="Lu Y."/>
            <person name="Fan D."/>
            <person name="Liu Y."/>
            <person name="Guan J."/>
            <person name="Zhang Y."/>
            <person name="Yu S."/>
            <person name="Liu X."/>
            <person name="Zhang Y."/>
            <person name="Hong G."/>
            <person name="Han B."/>
            <person name="Choisne N."/>
            <person name="Demange N."/>
            <person name="Orjeda G."/>
            <person name="Samain S."/>
            <person name="Cattolico L."/>
            <person name="Pelletier E."/>
            <person name="Couloux A."/>
            <person name="Segurens B."/>
            <person name="Wincker P."/>
            <person name="D'Hont A."/>
            <person name="Scarpelli C."/>
            <person name="Weissenbach J."/>
            <person name="Salanoubat M."/>
            <person name="Quetier F."/>
            <person name="Yu Y."/>
            <person name="Kim H.R."/>
            <person name="Rambo T."/>
            <person name="Currie J."/>
            <person name="Collura K."/>
            <person name="Luo M."/>
            <person name="Yang T."/>
            <person name="Ammiraju J.S.S."/>
            <person name="Engler F."/>
            <person name="Soderlund C."/>
            <person name="Wing R.A."/>
            <person name="Palmer L.E."/>
            <person name="de la Bastide M."/>
            <person name="Spiegel L."/>
            <person name="Nascimento L."/>
            <person name="Zutavern T."/>
            <person name="O'Shaughnessy A."/>
            <person name="Dike S."/>
            <person name="Dedhia N."/>
            <person name="Preston R."/>
            <person name="Balija V."/>
            <person name="McCombie W.R."/>
            <person name="Chow T."/>
            <person name="Chen H."/>
            <person name="Chung M."/>
            <person name="Chen C."/>
            <person name="Shaw J."/>
            <person name="Wu H."/>
            <person name="Hsiao K."/>
            <person name="Chao Y."/>
            <person name="Chu M."/>
            <person name="Cheng C."/>
            <person name="Hour A."/>
            <person name="Lee P."/>
            <person name="Lin S."/>
            <person name="Lin Y."/>
            <person name="Liou J."/>
            <person name="Liu S."/>
            <person name="Hsing Y."/>
            <person name="Raghuvanshi S."/>
            <person name="Mohanty A."/>
            <person name="Bharti A.K."/>
            <person name="Gaur A."/>
            <person name="Gupta V."/>
            <person name="Kumar D."/>
            <person name="Ravi V."/>
            <person name="Vij S."/>
            <person name="Kapur A."/>
            <person name="Khurana P."/>
            <person name="Khurana P."/>
            <person name="Khurana J.P."/>
            <person name="Tyagi A.K."/>
            <person name="Gaikwad K."/>
            <person name="Singh A."/>
            <person name="Dalal V."/>
            <person name="Srivastava S."/>
            <person name="Dixit A."/>
            <person name="Pal A.K."/>
            <person name="Ghazi I.A."/>
            <person name="Yadav M."/>
            <person name="Pandit A."/>
            <person name="Bhargava A."/>
            <person name="Sureshbabu K."/>
            <person name="Batra K."/>
            <person name="Sharma T.R."/>
            <person name="Mohapatra T."/>
            <person name="Singh N.K."/>
            <person name="Messing J."/>
            <person name="Nelson A.B."/>
            <person name="Fuks G."/>
            <person name="Kavchok S."/>
            <person name="Keizer G."/>
            <person name="Linton E."/>
            <person name="Llaca V."/>
            <person name="Song R."/>
            <person name="Tanyolac B."/>
            <person name="Young S."/>
            <person name="Ho-Il K."/>
            <person name="Hahn J.H."/>
            <person name="Sangsakoo G."/>
            <person name="Vanavichit A."/>
            <person name="de Mattos Luiz.A.T."/>
            <person name="Zimmer P.D."/>
            <person name="Malone G."/>
            <person name="Dellagostin O."/>
            <person name="de Oliveira A.C."/>
            <person name="Bevan M."/>
            <person name="Bancroft I."/>
            <person name="Minx P."/>
            <person name="Cordum H."/>
            <person name="Wilson R."/>
            <person name="Cheng Z."/>
            <person name="Jin W."/>
            <person name="Jiang J."/>
            <person name="Leong S.A."/>
            <person name="Iwama H."/>
            <person name="Gojobori T."/>
            <person name="Itoh T."/>
            <person name="Niimura Y."/>
            <person name="Fujii Y."/>
            <person name="Habara T."/>
            <person name="Sakai H."/>
            <person name="Sato Y."/>
            <person name="Wilson G."/>
            <person name="Kumar K."/>
            <person name="McCouch S."/>
            <person name="Juretic N."/>
            <person name="Hoen D."/>
            <person name="Wright S."/>
            <person name="Bruskiewich R."/>
            <person name="Bureau T."/>
            <person name="Miyao A."/>
            <person name="Hirochika H."/>
            <person name="Nishikawa T."/>
            <person name="Kadowaki K."/>
            <person name="Sugiura M."/>
            <person name="Burr B."/>
            <person name="Sasaki T."/>
        </authorList>
    </citation>
    <scope>NUCLEOTIDE SEQUENCE [LARGE SCALE GENOMIC DNA]</scope>
    <source>
        <strain evidence="3">cv. Nipponbare</strain>
    </source>
</reference>
<feature type="compositionally biased region" description="Basic and acidic residues" evidence="1">
    <location>
        <begin position="57"/>
        <end position="111"/>
    </location>
</feature>
<evidence type="ECO:0000313" key="3">
    <source>
        <dbReference type="Proteomes" id="UP000000763"/>
    </source>
</evidence>